<dbReference type="KEGG" id="nvr:FEJ81_07680"/>
<feature type="compositionally biased region" description="Basic and acidic residues" evidence="1">
    <location>
        <begin position="137"/>
        <end position="146"/>
    </location>
</feature>
<dbReference type="Proteomes" id="UP000302218">
    <property type="component" value="Chromosome"/>
</dbReference>
<protein>
    <submittedName>
        <fullName evidence="3">Uncharacterized protein</fullName>
    </submittedName>
</protein>
<dbReference type="AlphaFoldDB" id="A0A4V1G067"/>
<keyword evidence="2" id="KW-0472">Membrane</keyword>
<proteinExistence type="predicted"/>
<evidence type="ECO:0000256" key="1">
    <source>
        <dbReference type="SAM" id="MobiDB-lite"/>
    </source>
</evidence>
<evidence type="ECO:0000313" key="3">
    <source>
        <dbReference type="EMBL" id="QCS44286.1"/>
    </source>
</evidence>
<gene>
    <name evidence="3" type="ORF">FEJ81_07680</name>
</gene>
<keyword evidence="2" id="KW-0812">Transmembrane</keyword>
<sequence>MALTFAGAIGAGLFVGGQIGLVSFVALLNFTAGTWLAQSIHSLGNARTDDPYNGIVTVLFDTTGEKTFHGFDAGRLGRLLALIAAVTAVSLLTAAEVLSGPAASIGAVAIGVVALVTAMVGFLIALGSSYDASERHVALDETDRAEPGPTTHTRGESHPTGGPTDGAESTDGR</sequence>
<feature type="transmembrane region" description="Helical" evidence="2">
    <location>
        <begin position="6"/>
        <end position="30"/>
    </location>
</feature>
<feature type="region of interest" description="Disordered" evidence="1">
    <location>
        <begin position="137"/>
        <end position="173"/>
    </location>
</feature>
<reference evidence="4" key="1">
    <citation type="submission" date="2019-05" db="EMBL/GenBank/DDBJ databases">
        <title>Genome sequence and methylation pattern of the halophilic Archaeon Natrinema versiforme BOL5-4.</title>
        <authorList>
            <person name="DasSarma P."/>
            <person name="Anton B.P."/>
            <person name="DasSarma S.L."/>
            <person name="Martinez F.L."/>
            <person name="Guzman D."/>
            <person name="Roberts R.J."/>
            <person name="DasSarma S."/>
        </authorList>
    </citation>
    <scope>NUCLEOTIDE SEQUENCE [LARGE SCALE GENOMIC DNA]</scope>
    <source>
        <strain evidence="4">BOL5-4</strain>
    </source>
</reference>
<dbReference type="EMBL" id="CP040330">
    <property type="protein sequence ID" value="QCS44286.1"/>
    <property type="molecule type" value="Genomic_DNA"/>
</dbReference>
<evidence type="ECO:0000256" key="2">
    <source>
        <dbReference type="SAM" id="Phobius"/>
    </source>
</evidence>
<feature type="transmembrane region" description="Helical" evidence="2">
    <location>
        <begin position="105"/>
        <end position="126"/>
    </location>
</feature>
<keyword evidence="2" id="KW-1133">Transmembrane helix</keyword>
<accession>A0A4V1G067</accession>
<feature type="transmembrane region" description="Helical" evidence="2">
    <location>
        <begin position="79"/>
        <end position="99"/>
    </location>
</feature>
<evidence type="ECO:0000313" key="4">
    <source>
        <dbReference type="Proteomes" id="UP000302218"/>
    </source>
</evidence>
<organism evidence="3 4">
    <name type="scientific">Natrinema versiforme</name>
    <dbReference type="NCBI Taxonomy" id="88724"/>
    <lineage>
        <taxon>Archaea</taxon>
        <taxon>Methanobacteriati</taxon>
        <taxon>Methanobacteriota</taxon>
        <taxon>Stenosarchaea group</taxon>
        <taxon>Halobacteria</taxon>
        <taxon>Halobacteriales</taxon>
        <taxon>Natrialbaceae</taxon>
        <taxon>Natrinema</taxon>
    </lineage>
</organism>
<name>A0A4V1G067_9EURY</name>